<name>A0AAV4QX27_CAEEX</name>
<dbReference type="EMBL" id="BPLR01006819">
    <property type="protein sequence ID" value="GIY12626.1"/>
    <property type="molecule type" value="Genomic_DNA"/>
</dbReference>
<organism evidence="1 2">
    <name type="scientific">Caerostris extrusa</name>
    <name type="common">Bark spider</name>
    <name type="synonym">Caerostris bankana</name>
    <dbReference type="NCBI Taxonomy" id="172846"/>
    <lineage>
        <taxon>Eukaryota</taxon>
        <taxon>Metazoa</taxon>
        <taxon>Ecdysozoa</taxon>
        <taxon>Arthropoda</taxon>
        <taxon>Chelicerata</taxon>
        <taxon>Arachnida</taxon>
        <taxon>Araneae</taxon>
        <taxon>Araneomorphae</taxon>
        <taxon>Entelegynae</taxon>
        <taxon>Araneoidea</taxon>
        <taxon>Araneidae</taxon>
        <taxon>Caerostris</taxon>
    </lineage>
</organism>
<keyword evidence="2" id="KW-1185">Reference proteome</keyword>
<gene>
    <name evidence="1" type="ORF">CEXT_118241</name>
</gene>
<comment type="caution">
    <text evidence="1">The sequence shown here is derived from an EMBL/GenBank/DDBJ whole genome shotgun (WGS) entry which is preliminary data.</text>
</comment>
<dbReference type="AlphaFoldDB" id="A0AAV4QX27"/>
<reference evidence="1 2" key="1">
    <citation type="submission" date="2021-06" db="EMBL/GenBank/DDBJ databases">
        <title>Caerostris extrusa draft genome.</title>
        <authorList>
            <person name="Kono N."/>
            <person name="Arakawa K."/>
        </authorList>
    </citation>
    <scope>NUCLEOTIDE SEQUENCE [LARGE SCALE GENOMIC DNA]</scope>
</reference>
<evidence type="ECO:0008006" key="3">
    <source>
        <dbReference type="Google" id="ProtNLM"/>
    </source>
</evidence>
<accession>A0AAV4QX27</accession>
<protein>
    <recommendedName>
        <fullName evidence="3">Ycf15</fullName>
    </recommendedName>
</protein>
<evidence type="ECO:0000313" key="2">
    <source>
        <dbReference type="Proteomes" id="UP001054945"/>
    </source>
</evidence>
<proteinExistence type="predicted"/>
<sequence>MNDESARCSQPRGQIKECIRLGKIPFRRMGLVTLHQSEVGNLLRFSSPMGDSWKNGVTCEFLLFKKALFVPNYWDKSDYFDRNFIRISDRLCYHS</sequence>
<evidence type="ECO:0000313" key="1">
    <source>
        <dbReference type="EMBL" id="GIY12626.1"/>
    </source>
</evidence>
<dbReference type="Proteomes" id="UP001054945">
    <property type="component" value="Unassembled WGS sequence"/>
</dbReference>